<dbReference type="EMBL" id="DS178263">
    <property type="protein sequence ID" value="EFP75091.1"/>
    <property type="molecule type" value="Genomic_DNA"/>
</dbReference>
<reference key="1">
    <citation type="submission" date="2007-01" db="EMBL/GenBank/DDBJ databases">
        <title>The Genome Sequence of Puccinia graminis f. sp. tritici Strain CRL 75-36-700-3.</title>
        <authorList>
            <consortium name="The Broad Institute Genome Sequencing Platform"/>
            <person name="Birren B."/>
            <person name="Lander E."/>
            <person name="Galagan J."/>
            <person name="Nusbaum C."/>
            <person name="Devon K."/>
            <person name="Cuomo C."/>
            <person name="Jaffe D."/>
            <person name="Butler J."/>
            <person name="Alvarez P."/>
            <person name="Gnerre S."/>
            <person name="Grabherr M."/>
            <person name="Mauceli E."/>
            <person name="Brockman W."/>
            <person name="Young S."/>
            <person name="LaButti K."/>
            <person name="Sykes S."/>
            <person name="DeCaprio D."/>
            <person name="Crawford M."/>
            <person name="Koehrsen M."/>
            <person name="Engels R."/>
            <person name="Montgomery P."/>
            <person name="Pearson M."/>
            <person name="Howarth C."/>
            <person name="Larson L."/>
            <person name="White J."/>
            <person name="Zeng Q."/>
            <person name="Kodira C."/>
            <person name="Yandava C."/>
            <person name="Alvarado L."/>
            <person name="O'Leary S."/>
            <person name="Szabo L."/>
            <person name="Dean R."/>
            <person name="Schein J."/>
        </authorList>
    </citation>
    <scope>NUCLEOTIDE SEQUENCE</scope>
    <source>
        <strain>CRL 75-36-700-3</strain>
    </source>
</reference>
<dbReference type="InParanoid" id="E3JSR6"/>
<evidence type="ECO:0000313" key="1">
    <source>
        <dbReference type="EMBL" id="EFP75091.1"/>
    </source>
</evidence>
<name>E3JSR6_PUCGT</name>
<organism evidence="1 2">
    <name type="scientific">Puccinia graminis f. sp. tritici (strain CRL 75-36-700-3 / race SCCL)</name>
    <name type="common">Black stem rust fungus</name>
    <dbReference type="NCBI Taxonomy" id="418459"/>
    <lineage>
        <taxon>Eukaryota</taxon>
        <taxon>Fungi</taxon>
        <taxon>Dikarya</taxon>
        <taxon>Basidiomycota</taxon>
        <taxon>Pucciniomycotina</taxon>
        <taxon>Pucciniomycetes</taxon>
        <taxon>Pucciniales</taxon>
        <taxon>Pucciniaceae</taxon>
        <taxon>Puccinia</taxon>
    </lineage>
</organism>
<gene>
    <name evidence="1" type="ORF">PGTG_01684</name>
</gene>
<keyword evidence="2" id="KW-1185">Reference proteome</keyword>
<protein>
    <submittedName>
        <fullName evidence="1">Uncharacterized protein</fullName>
    </submittedName>
</protein>
<evidence type="ECO:0000313" key="2">
    <source>
        <dbReference type="Proteomes" id="UP000008783"/>
    </source>
</evidence>
<proteinExistence type="predicted"/>
<dbReference type="HOGENOM" id="CLU_3051430_0_0_1"/>
<dbReference type="AlphaFoldDB" id="E3JSR6"/>
<dbReference type="KEGG" id="pgr:PGTG_01684"/>
<dbReference type="VEuPathDB" id="FungiDB:PGTG_01684"/>
<reference evidence="2" key="2">
    <citation type="journal article" date="2011" name="Proc. Natl. Acad. Sci. U.S.A.">
        <title>Obligate biotrophy features unraveled by the genomic analysis of rust fungi.</title>
        <authorList>
            <person name="Duplessis S."/>
            <person name="Cuomo C.A."/>
            <person name="Lin Y.-C."/>
            <person name="Aerts A."/>
            <person name="Tisserant E."/>
            <person name="Veneault-Fourrey C."/>
            <person name="Joly D.L."/>
            <person name="Hacquard S."/>
            <person name="Amselem J."/>
            <person name="Cantarel B.L."/>
            <person name="Chiu R."/>
            <person name="Coutinho P.M."/>
            <person name="Feau N."/>
            <person name="Field M."/>
            <person name="Frey P."/>
            <person name="Gelhaye E."/>
            <person name="Goldberg J."/>
            <person name="Grabherr M.G."/>
            <person name="Kodira C.D."/>
            <person name="Kohler A."/>
            <person name="Kuees U."/>
            <person name="Lindquist E.A."/>
            <person name="Lucas S.M."/>
            <person name="Mago R."/>
            <person name="Mauceli E."/>
            <person name="Morin E."/>
            <person name="Murat C."/>
            <person name="Pangilinan J.L."/>
            <person name="Park R."/>
            <person name="Pearson M."/>
            <person name="Quesneville H."/>
            <person name="Rouhier N."/>
            <person name="Sakthikumar S."/>
            <person name="Salamov A.A."/>
            <person name="Schmutz J."/>
            <person name="Selles B."/>
            <person name="Shapiro H."/>
            <person name="Tanguay P."/>
            <person name="Tuskan G.A."/>
            <person name="Henrissat B."/>
            <person name="Van de Peer Y."/>
            <person name="Rouze P."/>
            <person name="Ellis J.G."/>
            <person name="Dodds P.N."/>
            <person name="Schein J.E."/>
            <person name="Zhong S."/>
            <person name="Hamelin R.C."/>
            <person name="Grigoriev I.V."/>
            <person name="Szabo L.J."/>
            <person name="Martin F."/>
        </authorList>
    </citation>
    <scope>NUCLEOTIDE SEQUENCE [LARGE SCALE GENOMIC DNA]</scope>
    <source>
        <strain evidence="2">CRL 75-36-700-3 / race SCCL</strain>
    </source>
</reference>
<dbReference type="RefSeq" id="XP_003319510.1">
    <property type="nucleotide sequence ID" value="XM_003319462.1"/>
</dbReference>
<dbReference type="GeneID" id="10547453"/>
<dbReference type="Proteomes" id="UP000008783">
    <property type="component" value="Unassembled WGS sequence"/>
</dbReference>
<sequence>MARLRWYNKTNVSQLPSSNASKLGGGRRGLADYQFLEAVGRTGTAPSLNSIPSS</sequence>
<accession>E3JSR6</accession>